<gene>
    <name evidence="2" type="ORF">LZC95_34510</name>
</gene>
<dbReference type="PANTHER" id="PTHR34219:SF3">
    <property type="entry name" value="BLL7967 PROTEIN"/>
    <property type="match status" value="1"/>
</dbReference>
<keyword evidence="1" id="KW-0812">Transmembrane</keyword>
<keyword evidence="1" id="KW-1133">Transmembrane helix</keyword>
<organism evidence="2 3">
    <name type="scientific">Pendulispora brunnea</name>
    <dbReference type="NCBI Taxonomy" id="2905690"/>
    <lineage>
        <taxon>Bacteria</taxon>
        <taxon>Pseudomonadati</taxon>
        <taxon>Myxococcota</taxon>
        <taxon>Myxococcia</taxon>
        <taxon>Myxococcales</taxon>
        <taxon>Sorangiineae</taxon>
        <taxon>Pendulisporaceae</taxon>
        <taxon>Pendulispora</taxon>
    </lineage>
</organism>
<evidence type="ECO:0000256" key="1">
    <source>
        <dbReference type="SAM" id="Phobius"/>
    </source>
</evidence>
<keyword evidence="3" id="KW-1185">Reference proteome</keyword>
<dbReference type="Pfam" id="PF03929">
    <property type="entry name" value="PepSY_TM"/>
    <property type="match status" value="1"/>
</dbReference>
<dbReference type="EMBL" id="CP089982">
    <property type="protein sequence ID" value="WXA91559.1"/>
    <property type="molecule type" value="Genomic_DNA"/>
</dbReference>
<evidence type="ECO:0000313" key="3">
    <source>
        <dbReference type="Proteomes" id="UP001379533"/>
    </source>
</evidence>
<dbReference type="PANTHER" id="PTHR34219">
    <property type="entry name" value="IRON-REGULATED INNER MEMBRANE PROTEIN-RELATED"/>
    <property type="match status" value="1"/>
</dbReference>
<feature type="transmembrane region" description="Helical" evidence="1">
    <location>
        <begin position="336"/>
        <end position="357"/>
    </location>
</feature>
<name>A0ABZ2JYK3_9BACT</name>
<keyword evidence="1" id="KW-0472">Membrane</keyword>
<feature type="transmembrane region" description="Helical" evidence="1">
    <location>
        <begin position="186"/>
        <end position="216"/>
    </location>
</feature>
<dbReference type="RefSeq" id="WP_394842179.1">
    <property type="nucleotide sequence ID" value="NZ_CP089982.1"/>
</dbReference>
<proteinExistence type="predicted"/>
<dbReference type="Proteomes" id="UP001379533">
    <property type="component" value="Chromosome"/>
</dbReference>
<feature type="transmembrane region" description="Helical" evidence="1">
    <location>
        <begin position="134"/>
        <end position="165"/>
    </location>
</feature>
<evidence type="ECO:0000313" key="2">
    <source>
        <dbReference type="EMBL" id="WXA91559.1"/>
    </source>
</evidence>
<accession>A0ABZ2JYK3</accession>
<reference evidence="2 3" key="1">
    <citation type="submission" date="2021-12" db="EMBL/GenBank/DDBJ databases">
        <title>Discovery of the Pendulisporaceae a myxobacterial family with distinct sporulation behavior and unique specialized metabolism.</title>
        <authorList>
            <person name="Garcia R."/>
            <person name="Popoff A."/>
            <person name="Bader C.D."/>
            <person name="Loehr J."/>
            <person name="Walesch S."/>
            <person name="Walt C."/>
            <person name="Boldt J."/>
            <person name="Bunk B."/>
            <person name="Haeckl F.J.F.P.J."/>
            <person name="Gunesch A.P."/>
            <person name="Birkelbach J."/>
            <person name="Nuebel U."/>
            <person name="Pietschmann T."/>
            <person name="Bach T."/>
            <person name="Mueller R."/>
        </authorList>
    </citation>
    <scope>NUCLEOTIDE SEQUENCE [LARGE SCALE GENOMIC DNA]</scope>
    <source>
        <strain evidence="2 3">MSr12523</strain>
    </source>
</reference>
<sequence length="397" mass="44533">MRSWYFVHKWTSVVATLFLLMLCVTGMPLIFRHEVDRALGYEISPSEIVDSGRRVGLDAIISAARAKRHDDIVQFVLTEPGEPWVRYIRLGKTVEDPEASAIDGYDVRTGEFLGEYVLDRGVTSFLLKLHVEMFAGLAGTLFLGFMGLLLVASLVSGTVLYGTYMRRLPFGTVRRRRSPRLEWLDLHNLLGIATLVWFLVVGVTGMVNALTIPLFAHWQRTHLAQMSAIYRDERAPPTGTFEVGSPEKALDAALAASPGMELSFLAFPGSDFASPQHFVAFLQGTTPWTSKLLKPVWIDARTTRVLGTCDLPWYLTVLLLSRPLHFGNYGGMPLKVLWAVLDGLTIVVLVSGIQLWLRRRHVSFEAWVRSSERGRDELDPEDHAAEVITRQKAIGRR</sequence>
<dbReference type="InterPro" id="IPR005625">
    <property type="entry name" value="PepSY-ass_TM"/>
</dbReference>
<protein>
    <submittedName>
        <fullName evidence="2">PepSY domain-containing protein</fullName>
    </submittedName>
</protein>